<reference evidence="1" key="1">
    <citation type="submission" date="2018-05" db="EMBL/GenBank/DDBJ databases">
        <authorList>
            <person name="Lanie J.A."/>
            <person name="Ng W.-L."/>
            <person name="Kazmierczak K.M."/>
            <person name="Andrzejewski T.M."/>
            <person name="Davidsen T.M."/>
            <person name="Wayne K.J."/>
            <person name="Tettelin H."/>
            <person name="Glass J.I."/>
            <person name="Rusch D."/>
            <person name="Podicherti R."/>
            <person name="Tsui H.-C.T."/>
            <person name="Winkler M.E."/>
        </authorList>
    </citation>
    <scope>NUCLEOTIDE SEQUENCE</scope>
</reference>
<gene>
    <name evidence="1" type="ORF">METZ01_LOCUS368254</name>
</gene>
<accession>A0A382SZM7</accession>
<evidence type="ECO:0000313" key="1">
    <source>
        <dbReference type="EMBL" id="SVD15400.1"/>
    </source>
</evidence>
<proteinExistence type="predicted"/>
<organism evidence="1">
    <name type="scientific">marine metagenome</name>
    <dbReference type="NCBI Taxonomy" id="408172"/>
    <lineage>
        <taxon>unclassified sequences</taxon>
        <taxon>metagenomes</taxon>
        <taxon>ecological metagenomes</taxon>
    </lineage>
</organism>
<dbReference type="EMBL" id="UINC01132841">
    <property type="protein sequence ID" value="SVD15400.1"/>
    <property type="molecule type" value="Genomic_DNA"/>
</dbReference>
<protein>
    <submittedName>
        <fullName evidence="1">Uncharacterized protein</fullName>
    </submittedName>
</protein>
<name>A0A382SZM7_9ZZZZ</name>
<sequence>MSHYYLANYDSCNIYLRRSDEYFSASLQKRLAILPYLIVSYRKTGDNKSSDMVLKEFREIVQETDAEKKDYIIANWAAYEALSVVNERSEAADYLENAYFELKSRSKDIKNKQDRKKYLSAKLHENIINEWSKR</sequence>
<dbReference type="AlphaFoldDB" id="A0A382SZM7"/>